<dbReference type="PANTHER" id="PTHR33571">
    <property type="entry name" value="SSL8005 PROTEIN"/>
    <property type="match status" value="1"/>
</dbReference>
<organism evidence="11 12">
    <name type="scientific">Candidatus Proximibacter danicus</name>
    <dbReference type="NCBI Taxonomy" id="2954365"/>
    <lineage>
        <taxon>Bacteria</taxon>
        <taxon>Pseudomonadati</taxon>
        <taxon>Pseudomonadota</taxon>
        <taxon>Betaproteobacteria</taxon>
        <taxon>Candidatus Proximibacter</taxon>
    </lineage>
</organism>
<comment type="caution">
    <text evidence="11">The sequence shown here is derived from an EMBL/GenBank/DDBJ whole genome shotgun (WGS) entry which is preliminary data.</text>
</comment>
<accession>A0A9D7K241</accession>
<comment type="cofactor">
    <cofactor evidence="1">
        <name>Mg(2+)</name>
        <dbReference type="ChEBI" id="CHEBI:18420"/>
    </cofactor>
</comment>
<dbReference type="GO" id="GO:0046872">
    <property type="term" value="F:metal ion binding"/>
    <property type="evidence" value="ECO:0007669"/>
    <property type="project" value="UniProtKB-KW"/>
</dbReference>
<name>A0A9D7K241_9PROT</name>
<dbReference type="InterPro" id="IPR043519">
    <property type="entry name" value="NT_sf"/>
</dbReference>
<keyword evidence="3" id="KW-0808">Transferase</keyword>
<dbReference type="InterPro" id="IPR002934">
    <property type="entry name" value="Polymerase_NTP_transf_dom"/>
</dbReference>
<comment type="similarity">
    <text evidence="9">Belongs to the MntA antitoxin family.</text>
</comment>
<dbReference type="AlphaFoldDB" id="A0A9D7K241"/>
<feature type="domain" description="Polymerase nucleotidyl transferase" evidence="10">
    <location>
        <begin position="23"/>
        <end position="94"/>
    </location>
</feature>
<evidence type="ECO:0000256" key="7">
    <source>
        <dbReference type="ARBA" id="ARBA00022840"/>
    </source>
</evidence>
<evidence type="ECO:0000256" key="9">
    <source>
        <dbReference type="ARBA" id="ARBA00038276"/>
    </source>
</evidence>
<keyword evidence="8" id="KW-0460">Magnesium</keyword>
<gene>
    <name evidence="11" type="ORF">IPL58_14350</name>
</gene>
<evidence type="ECO:0000313" key="11">
    <source>
        <dbReference type="EMBL" id="MBK8525110.1"/>
    </source>
</evidence>
<reference evidence="11" key="1">
    <citation type="submission" date="2020-10" db="EMBL/GenBank/DDBJ databases">
        <title>Connecting structure to function with the recovery of over 1000 high-quality activated sludge metagenome-assembled genomes encoding full-length rRNA genes using long-read sequencing.</title>
        <authorList>
            <person name="Singleton C.M."/>
            <person name="Petriglieri F."/>
            <person name="Kristensen J.M."/>
            <person name="Kirkegaard R.H."/>
            <person name="Michaelsen T.Y."/>
            <person name="Andersen M.H."/>
            <person name="Karst S.M."/>
            <person name="Dueholm M.S."/>
            <person name="Nielsen P.H."/>
            <person name="Albertsen M."/>
        </authorList>
    </citation>
    <scope>NUCLEOTIDE SEQUENCE</scope>
    <source>
        <strain evidence="11">Hirt_18-Q3-R61-65_BATAC.395</strain>
    </source>
</reference>
<evidence type="ECO:0000256" key="3">
    <source>
        <dbReference type="ARBA" id="ARBA00022679"/>
    </source>
</evidence>
<evidence type="ECO:0000259" key="10">
    <source>
        <dbReference type="Pfam" id="PF01909"/>
    </source>
</evidence>
<evidence type="ECO:0000256" key="2">
    <source>
        <dbReference type="ARBA" id="ARBA00022649"/>
    </source>
</evidence>
<evidence type="ECO:0000256" key="8">
    <source>
        <dbReference type="ARBA" id="ARBA00022842"/>
    </source>
</evidence>
<dbReference type="Pfam" id="PF01909">
    <property type="entry name" value="NTP_transf_2"/>
    <property type="match status" value="1"/>
</dbReference>
<evidence type="ECO:0000256" key="6">
    <source>
        <dbReference type="ARBA" id="ARBA00022741"/>
    </source>
</evidence>
<dbReference type="Gene3D" id="3.30.460.10">
    <property type="entry name" value="Beta Polymerase, domain 2"/>
    <property type="match status" value="1"/>
</dbReference>
<evidence type="ECO:0000256" key="4">
    <source>
        <dbReference type="ARBA" id="ARBA00022695"/>
    </source>
</evidence>
<evidence type="ECO:0000313" key="12">
    <source>
        <dbReference type="Proteomes" id="UP000886689"/>
    </source>
</evidence>
<dbReference type="SUPFAM" id="SSF81301">
    <property type="entry name" value="Nucleotidyltransferase"/>
    <property type="match status" value="1"/>
</dbReference>
<dbReference type="Proteomes" id="UP000886689">
    <property type="component" value="Unassembled WGS sequence"/>
</dbReference>
<evidence type="ECO:0000256" key="5">
    <source>
        <dbReference type="ARBA" id="ARBA00022723"/>
    </source>
</evidence>
<keyword evidence="2" id="KW-1277">Toxin-antitoxin system</keyword>
<dbReference type="EMBL" id="JADJUC010000027">
    <property type="protein sequence ID" value="MBK8525110.1"/>
    <property type="molecule type" value="Genomic_DNA"/>
</dbReference>
<keyword evidence="4" id="KW-0548">Nucleotidyltransferase</keyword>
<dbReference type="GO" id="GO:0016779">
    <property type="term" value="F:nucleotidyltransferase activity"/>
    <property type="evidence" value="ECO:0007669"/>
    <property type="project" value="UniProtKB-KW"/>
</dbReference>
<proteinExistence type="inferred from homology"/>
<dbReference type="PANTHER" id="PTHR33571:SF12">
    <property type="entry name" value="BSL3053 PROTEIN"/>
    <property type="match status" value="1"/>
</dbReference>
<sequence>MKPSEALRIHRDAVLAIAHSNGAKNIRVFGSVLHGQDEEGSDIDLLVDVPKGTTLLDMVRLQNAIENELGVTTDVLTAGDLPPKFRNLVLEEARPL</sequence>
<keyword evidence="5" id="KW-0479">Metal-binding</keyword>
<dbReference type="CDD" id="cd05403">
    <property type="entry name" value="NT_KNTase_like"/>
    <property type="match status" value="1"/>
</dbReference>
<keyword evidence="6" id="KW-0547">Nucleotide-binding</keyword>
<evidence type="ECO:0000256" key="1">
    <source>
        <dbReference type="ARBA" id="ARBA00001946"/>
    </source>
</evidence>
<protein>
    <submittedName>
        <fullName evidence="11">Nucleotidyltransferase family protein</fullName>
    </submittedName>
</protein>
<dbReference type="GO" id="GO:0005524">
    <property type="term" value="F:ATP binding"/>
    <property type="evidence" value="ECO:0007669"/>
    <property type="project" value="UniProtKB-KW"/>
</dbReference>
<dbReference type="InterPro" id="IPR052038">
    <property type="entry name" value="Type-VII_TA_antitoxin"/>
</dbReference>
<keyword evidence="7" id="KW-0067">ATP-binding</keyword>